<evidence type="ECO:0000256" key="6">
    <source>
        <dbReference type="PROSITE-ProRule" id="PRU00236"/>
    </source>
</evidence>
<keyword evidence="2" id="KW-0808">Transferase</keyword>
<gene>
    <name evidence="9" type="ORF">PPNO1_LOCUS966</name>
</gene>
<keyword evidence="10" id="KW-1185">Reference proteome</keyword>
<feature type="region of interest" description="Disordered" evidence="7">
    <location>
        <begin position="319"/>
        <end position="403"/>
    </location>
</feature>
<dbReference type="Pfam" id="PF02146">
    <property type="entry name" value="SIR2"/>
    <property type="match status" value="1"/>
</dbReference>
<feature type="compositionally biased region" description="Basic and acidic residues" evidence="7">
    <location>
        <begin position="268"/>
        <end position="283"/>
    </location>
</feature>
<dbReference type="Proteomes" id="UP000838763">
    <property type="component" value="Unassembled WGS sequence"/>
</dbReference>
<dbReference type="GO" id="GO:0017136">
    <property type="term" value="F:histone deacetylase activity, NAD-dependent"/>
    <property type="evidence" value="ECO:0007669"/>
    <property type="project" value="TreeGrafter"/>
</dbReference>
<dbReference type="EMBL" id="CALLCH030000001">
    <property type="protein sequence ID" value="CAI4211168.1"/>
    <property type="molecule type" value="Genomic_DNA"/>
</dbReference>
<feature type="binding site" evidence="6">
    <location>
        <position position="119"/>
    </location>
    <ligand>
        <name>Zn(2+)</name>
        <dbReference type="ChEBI" id="CHEBI:29105"/>
    </ligand>
</feature>
<feature type="compositionally biased region" description="Polar residues" evidence="7">
    <location>
        <begin position="288"/>
        <end position="300"/>
    </location>
</feature>
<keyword evidence="5" id="KW-0520">NAD</keyword>
<comment type="similarity">
    <text evidence="1">Belongs to the sirtuin family. Class I subfamily.</text>
</comment>
<feature type="region of interest" description="Disordered" evidence="7">
    <location>
        <begin position="1"/>
        <end position="20"/>
    </location>
</feature>
<feature type="binding site" evidence="6">
    <location>
        <position position="124"/>
    </location>
    <ligand>
        <name>Zn(2+)</name>
        <dbReference type="ChEBI" id="CHEBI:29105"/>
    </ligand>
</feature>
<evidence type="ECO:0000256" key="1">
    <source>
        <dbReference type="ARBA" id="ARBA00006924"/>
    </source>
</evidence>
<protein>
    <recommendedName>
        <fullName evidence="8">Deacetylase sirtuin-type domain-containing protein</fullName>
    </recommendedName>
</protein>
<accession>A0A9P1GWD6</accession>
<dbReference type="Gene3D" id="3.40.50.1220">
    <property type="entry name" value="TPP-binding domain"/>
    <property type="match status" value="1"/>
</dbReference>
<feature type="domain" description="Deacetylase sirtuin-type" evidence="8">
    <location>
        <begin position="1"/>
        <end position="219"/>
    </location>
</feature>
<evidence type="ECO:0000256" key="5">
    <source>
        <dbReference type="ARBA" id="ARBA00023027"/>
    </source>
</evidence>
<comment type="caution">
    <text evidence="9">The sequence shown here is derived from an EMBL/GenBank/DDBJ whole genome shotgun (WGS) entry which is preliminary data.</text>
</comment>
<dbReference type="GO" id="GO:0005634">
    <property type="term" value="C:nucleus"/>
    <property type="evidence" value="ECO:0007669"/>
    <property type="project" value="TreeGrafter"/>
</dbReference>
<evidence type="ECO:0000313" key="9">
    <source>
        <dbReference type="EMBL" id="CAI4211168.1"/>
    </source>
</evidence>
<sequence>MGQDESHVQNNQAPQVLEDRSLILPQEPRPFYVLAKELYPGNFHPTLSHAFISLLAHKGLLHKLFTQNIDCLERQAGVPPERIIEAHGSFATQRCIDCKKPYPDDLMKMHINKAQVPRCAASGCSGLVKPDIVFFGEPLPADFGRNSDAMFAADLVIIMGTSLTVYPFAALPDMTRPKTPRVLFNLERVGTLGGRPDDVLQLGTCDLGVKKLAEELGWLEELNKLWEETVGDKEVAKQRARHETPDADLEAMDDEIVGSLLESIEGISLKDHSSGGHRGDTKAHKQRPSSANAKGQTGSSPIVLPKAIVGHLESHLQDKLTSGAATGSKLSETTSNGSNEAATNPKAGGPDNSTGSEVGAEKAGTEEKEGKAEDEREPGDSNTLSSANPAESKASASNTEGKL</sequence>
<proteinExistence type="inferred from homology"/>
<feature type="compositionally biased region" description="Polar residues" evidence="7">
    <location>
        <begin position="319"/>
        <end position="342"/>
    </location>
</feature>
<evidence type="ECO:0000256" key="3">
    <source>
        <dbReference type="ARBA" id="ARBA00022723"/>
    </source>
</evidence>
<dbReference type="InterPro" id="IPR029035">
    <property type="entry name" value="DHS-like_NAD/FAD-binding_dom"/>
</dbReference>
<dbReference type="InterPro" id="IPR003000">
    <property type="entry name" value="Sirtuin"/>
</dbReference>
<evidence type="ECO:0000256" key="4">
    <source>
        <dbReference type="ARBA" id="ARBA00022833"/>
    </source>
</evidence>
<dbReference type="OrthoDB" id="420264at2759"/>
<dbReference type="PANTHER" id="PTHR11085:SF6">
    <property type="entry name" value="NAD-DEPENDENT PROTEIN DEACETYLASE SIRTUIN-2"/>
    <property type="match status" value="1"/>
</dbReference>
<organism evidence="9 10">
    <name type="scientific">Parascedosporium putredinis</name>
    <dbReference type="NCBI Taxonomy" id="1442378"/>
    <lineage>
        <taxon>Eukaryota</taxon>
        <taxon>Fungi</taxon>
        <taxon>Dikarya</taxon>
        <taxon>Ascomycota</taxon>
        <taxon>Pezizomycotina</taxon>
        <taxon>Sordariomycetes</taxon>
        <taxon>Hypocreomycetidae</taxon>
        <taxon>Microascales</taxon>
        <taxon>Microascaceae</taxon>
        <taxon>Parascedosporium</taxon>
    </lineage>
</organism>
<dbReference type="InterPro" id="IPR026590">
    <property type="entry name" value="Ssirtuin_cat_dom"/>
</dbReference>
<feature type="compositionally biased region" description="Basic and acidic residues" evidence="7">
    <location>
        <begin position="359"/>
        <end position="374"/>
    </location>
</feature>
<evidence type="ECO:0000256" key="2">
    <source>
        <dbReference type="ARBA" id="ARBA00022679"/>
    </source>
</evidence>
<name>A0A9P1GWD6_9PEZI</name>
<feature type="binding site" evidence="6">
    <location>
        <position position="95"/>
    </location>
    <ligand>
        <name>Zn(2+)</name>
        <dbReference type="ChEBI" id="CHEBI:29105"/>
    </ligand>
</feature>
<dbReference type="GO" id="GO:0046872">
    <property type="term" value="F:metal ion binding"/>
    <property type="evidence" value="ECO:0007669"/>
    <property type="project" value="UniProtKB-KW"/>
</dbReference>
<evidence type="ECO:0000256" key="7">
    <source>
        <dbReference type="SAM" id="MobiDB-lite"/>
    </source>
</evidence>
<keyword evidence="4 6" id="KW-0862">Zinc</keyword>
<dbReference type="PANTHER" id="PTHR11085">
    <property type="entry name" value="NAD-DEPENDENT PROTEIN DEACYLASE SIRTUIN-5, MITOCHONDRIAL-RELATED"/>
    <property type="match status" value="1"/>
</dbReference>
<keyword evidence="3 6" id="KW-0479">Metal-binding</keyword>
<dbReference type="SUPFAM" id="SSF52467">
    <property type="entry name" value="DHS-like NAD/FAD-binding domain"/>
    <property type="match status" value="1"/>
</dbReference>
<dbReference type="PROSITE" id="PS50305">
    <property type="entry name" value="SIRTUIN"/>
    <property type="match status" value="1"/>
</dbReference>
<dbReference type="AlphaFoldDB" id="A0A9P1GWD6"/>
<feature type="binding site" evidence="6">
    <location>
        <position position="98"/>
    </location>
    <ligand>
        <name>Zn(2+)</name>
        <dbReference type="ChEBI" id="CHEBI:29105"/>
    </ligand>
</feature>
<evidence type="ECO:0000313" key="10">
    <source>
        <dbReference type="Proteomes" id="UP000838763"/>
    </source>
</evidence>
<dbReference type="InterPro" id="IPR050134">
    <property type="entry name" value="NAD-dep_sirtuin_deacylases"/>
</dbReference>
<reference evidence="9" key="1">
    <citation type="submission" date="2022-11" db="EMBL/GenBank/DDBJ databases">
        <authorList>
            <person name="Scott C."/>
            <person name="Bruce N."/>
        </authorList>
    </citation>
    <scope>NUCLEOTIDE SEQUENCE</scope>
</reference>
<evidence type="ECO:0000259" key="8">
    <source>
        <dbReference type="PROSITE" id="PS50305"/>
    </source>
</evidence>
<feature type="compositionally biased region" description="Polar residues" evidence="7">
    <location>
        <begin position="380"/>
        <end position="403"/>
    </location>
</feature>
<feature type="region of interest" description="Disordered" evidence="7">
    <location>
        <begin position="268"/>
        <end position="302"/>
    </location>
</feature>
<dbReference type="GO" id="GO:0070403">
    <property type="term" value="F:NAD+ binding"/>
    <property type="evidence" value="ECO:0007669"/>
    <property type="project" value="InterPro"/>
</dbReference>
<feature type="active site" description="Proton acceptor" evidence="6">
    <location>
        <position position="87"/>
    </location>
</feature>